<accession>A0A6I0F332</accession>
<dbReference type="SMART" id="SM00729">
    <property type="entry name" value="Elp3"/>
    <property type="match status" value="1"/>
</dbReference>
<keyword evidence="8" id="KW-0479">Metal-binding</keyword>
<keyword evidence="9" id="KW-0408">Iron</keyword>
<evidence type="ECO:0000256" key="14">
    <source>
        <dbReference type="ARBA" id="ARBA00032102"/>
    </source>
</evidence>
<dbReference type="PROSITE" id="PS51918">
    <property type="entry name" value="RADICAL_SAM"/>
    <property type="match status" value="1"/>
</dbReference>
<evidence type="ECO:0000256" key="4">
    <source>
        <dbReference type="ARBA" id="ARBA00006804"/>
    </source>
</evidence>
<name>A0A6I0F332_9FIRM</name>
<dbReference type="SFLD" id="SFLDF00281">
    <property type="entry name" value="FeMo_cofactor_biosynthesis_pro"/>
    <property type="match status" value="1"/>
</dbReference>
<dbReference type="GO" id="GO:0032324">
    <property type="term" value="P:molybdopterin cofactor biosynthetic process"/>
    <property type="evidence" value="ECO:0007669"/>
    <property type="project" value="UniProtKB-ARBA"/>
</dbReference>
<dbReference type="SFLD" id="SFLDG01068">
    <property type="entry name" value="FeMo_cofactor_biosynthesis_pro"/>
    <property type="match status" value="1"/>
</dbReference>
<dbReference type="SFLD" id="SFLDS00029">
    <property type="entry name" value="Radical_SAM"/>
    <property type="match status" value="1"/>
</dbReference>
<evidence type="ECO:0000256" key="11">
    <source>
        <dbReference type="ARBA" id="ARBA00023231"/>
    </source>
</evidence>
<dbReference type="AlphaFoldDB" id="A0A6I0F332"/>
<dbReference type="Proteomes" id="UP000468766">
    <property type="component" value="Unassembled WGS sequence"/>
</dbReference>
<evidence type="ECO:0000256" key="10">
    <source>
        <dbReference type="ARBA" id="ARBA00023014"/>
    </source>
</evidence>
<evidence type="ECO:0000313" key="16">
    <source>
        <dbReference type="EMBL" id="KAB2952891.1"/>
    </source>
</evidence>
<dbReference type="InterPro" id="IPR013785">
    <property type="entry name" value="Aldolase_TIM"/>
</dbReference>
<reference evidence="16 17" key="1">
    <citation type="submission" date="2019-10" db="EMBL/GenBank/DDBJ databases">
        <title>Whole-genome sequence of the extremophile Heliorestis acidaminivorans DSM 24790.</title>
        <authorList>
            <person name="Kyndt J.A."/>
            <person name="Meyer T.E."/>
        </authorList>
    </citation>
    <scope>NUCLEOTIDE SEQUENCE [LARGE SCALE GENOMIC DNA]</scope>
    <source>
        <strain evidence="16 17">DSM 24790</strain>
    </source>
</reference>
<keyword evidence="10" id="KW-0411">Iron-sulfur</keyword>
<dbReference type="InterPro" id="IPR058240">
    <property type="entry name" value="rSAM_sf"/>
</dbReference>
<evidence type="ECO:0000313" key="17">
    <source>
        <dbReference type="Proteomes" id="UP000468766"/>
    </source>
</evidence>
<dbReference type="PANTHER" id="PTHR43787">
    <property type="entry name" value="FEMO COFACTOR BIOSYNTHESIS PROTEIN NIFB-RELATED"/>
    <property type="match status" value="1"/>
</dbReference>
<sequence>MGCQGGSCDSKKNQSLENHPCFSPQGHGKTGRIHLPVAPGCNISCGYCVRKFDCANESRPGVTSRVINPEQALWRVEKALSGPLGDALAVVGIAGPGEPLANPHTYETLRLVKEKYPHMMLCVSSNGLLLSEKVEELKEIGISHITVTLNSLRAETGEQIYPYVFWQGKKLTGQEGAGLLIEKQLQGIEEASKLGLLVKVNTVVIPGINDGQIEEIALKVKSLGAAVLNLMPLINQGIFADLEPPSVLEMTKHRHKVSAILPQIAHCRQCRADAIGLI</sequence>
<dbReference type="EMBL" id="WBXO01000004">
    <property type="protein sequence ID" value="KAB2952891.1"/>
    <property type="molecule type" value="Genomic_DNA"/>
</dbReference>
<keyword evidence="6" id="KW-0004">4Fe-4S</keyword>
<dbReference type="OrthoDB" id="9764725at2"/>
<evidence type="ECO:0000256" key="2">
    <source>
        <dbReference type="ARBA" id="ARBA00003522"/>
    </source>
</evidence>
<keyword evidence="7" id="KW-0949">S-adenosyl-L-methionine</keyword>
<comment type="cofactor">
    <cofactor evidence="1">
        <name>[4Fe-4S] cluster</name>
        <dbReference type="ChEBI" id="CHEBI:49883"/>
    </cofactor>
</comment>
<dbReference type="CDD" id="cd01335">
    <property type="entry name" value="Radical_SAM"/>
    <property type="match status" value="1"/>
</dbReference>
<organism evidence="16 17">
    <name type="scientific">Heliorestis acidaminivorans</name>
    <dbReference type="NCBI Taxonomy" id="553427"/>
    <lineage>
        <taxon>Bacteria</taxon>
        <taxon>Bacillati</taxon>
        <taxon>Bacillota</taxon>
        <taxon>Clostridia</taxon>
        <taxon>Eubacteriales</taxon>
        <taxon>Heliobacteriaceae</taxon>
        <taxon>Heliorestis</taxon>
    </lineage>
</organism>
<dbReference type="Pfam" id="PF04055">
    <property type="entry name" value="Radical_SAM"/>
    <property type="match status" value="1"/>
</dbReference>
<dbReference type="GO" id="GO:0016829">
    <property type="term" value="F:lyase activity"/>
    <property type="evidence" value="ECO:0007669"/>
    <property type="project" value="UniProtKB-KW"/>
</dbReference>
<dbReference type="GO" id="GO:0046872">
    <property type="term" value="F:metal ion binding"/>
    <property type="evidence" value="ECO:0007669"/>
    <property type="project" value="UniProtKB-KW"/>
</dbReference>
<dbReference type="InterPro" id="IPR007197">
    <property type="entry name" value="rSAM"/>
</dbReference>
<dbReference type="SUPFAM" id="SSF102114">
    <property type="entry name" value="Radical SAM enzymes"/>
    <property type="match status" value="1"/>
</dbReference>
<keyword evidence="12" id="KW-0456">Lyase</keyword>
<evidence type="ECO:0000256" key="7">
    <source>
        <dbReference type="ARBA" id="ARBA00022691"/>
    </source>
</evidence>
<evidence type="ECO:0000259" key="15">
    <source>
        <dbReference type="PROSITE" id="PS51918"/>
    </source>
</evidence>
<evidence type="ECO:0000256" key="3">
    <source>
        <dbReference type="ARBA" id="ARBA00005155"/>
    </source>
</evidence>
<dbReference type="PROSITE" id="PS01305">
    <property type="entry name" value="MOAA_NIFB_PQQE"/>
    <property type="match status" value="1"/>
</dbReference>
<evidence type="ECO:0000256" key="8">
    <source>
        <dbReference type="ARBA" id="ARBA00022723"/>
    </source>
</evidence>
<evidence type="ECO:0000256" key="9">
    <source>
        <dbReference type="ARBA" id="ARBA00023004"/>
    </source>
</evidence>
<evidence type="ECO:0000256" key="1">
    <source>
        <dbReference type="ARBA" id="ARBA00001966"/>
    </source>
</evidence>
<dbReference type="Gene3D" id="3.20.20.70">
    <property type="entry name" value="Aldolase class I"/>
    <property type="match status" value="1"/>
</dbReference>
<evidence type="ECO:0000256" key="13">
    <source>
        <dbReference type="ARBA" id="ARBA00030926"/>
    </source>
</evidence>
<gene>
    <name evidence="16" type="ORF">F9B85_06315</name>
</gene>
<comment type="function">
    <text evidence="2">Involved in the biosynthesis of the iron-molybdenum cofactor (FeMo-co or M-cluster) found in the dinitrogenase enzyme of the nitrogenase complex in nitrogen-fixing microorganisms. NifB catalyzes the crucial step of radical SAM-dependent carbide insertion that occurs concomitant with the insertion of a 9th sulfur and the rearrangement/coupling of two [4Fe-4S] clusters into a [8Fe-9S-C] cluster, the precursor to the M-cluster.</text>
</comment>
<evidence type="ECO:0000256" key="6">
    <source>
        <dbReference type="ARBA" id="ARBA00022485"/>
    </source>
</evidence>
<proteinExistence type="inferred from homology"/>
<dbReference type="GO" id="GO:0051539">
    <property type="term" value="F:4 iron, 4 sulfur cluster binding"/>
    <property type="evidence" value="ECO:0007669"/>
    <property type="project" value="UniProtKB-KW"/>
</dbReference>
<dbReference type="UniPathway" id="UPA00782"/>
<dbReference type="SFLD" id="SFLDG01067">
    <property type="entry name" value="SPASM/twitch_domain_containing"/>
    <property type="match status" value="1"/>
</dbReference>
<dbReference type="PANTHER" id="PTHR43787:SF13">
    <property type="entry name" value="FEMO COFACTOR BIOSYNTHESIS PROTEIN NIFB"/>
    <property type="match status" value="1"/>
</dbReference>
<protein>
    <recommendedName>
        <fullName evidence="5">FeMo cofactor biosynthesis protein NifB</fullName>
    </recommendedName>
    <alternativeName>
        <fullName evidence="14">Nitrogenase cofactor maturase NifB</fullName>
    </alternativeName>
    <alternativeName>
        <fullName evidence="13">Radical SAM assemblase NifB</fullName>
    </alternativeName>
</protein>
<feature type="domain" description="Radical SAM core" evidence="15">
    <location>
        <begin position="27"/>
        <end position="271"/>
    </location>
</feature>
<keyword evidence="17" id="KW-1185">Reference proteome</keyword>
<evidence type="ECO:0000256" key="12">
    <source>
        <dbReference type="ARBA" id="ARBA00023239"/>
    </source>
</evidence>
<evidence type="ECO:0000256" key="5">
    <source>
        <dbReference type="ARBA" id="ARBA00021702"/>
    </source>
</evidence>
<dbReference type="RefSeq" id="WP_151619550.1">
    <property type="nucleotide sequence ID" value="NZ_WBXO01000004.1"/>
</dbReference>
<comment type="caution">
    <text evidence="16">The sequence shown here is derived from an EMBL/GenBank/DDBJ whole genome shotgun (WGS) entry which is preliminary data.</text>
</comment>
<comment type="pathway">
    <text evidence="3">Cofactor biosynthesis; Fe-Mo cofactor biosynthesis.</text>
</comment>
<dbReference type="InterPro" id="IPR006638">
    <property type="entry name" value="Elp3/MiaA/NifB-like_rSAM"/>
</dbReference>
<dbReference type="InterPro" id="IPR000385">
    <property type="entry name" value="MoaA_NifB_PqqE_Fe-S-bd_CS"/>
</dbReference>
<keyword evidence="11" id="KW-0535">Nitrogen fixation</keyword>
<comment type="similarity">
    <text evidence="4">Belongs to the radical SAM superfamily. NifB family.</text>
</comment>